<evidence type="ECO:0000256" key="4">
    <source>
        <dbReference type="SAM" id="MobiDB-lite"/>
    </source>
</evidence>
<accession>A0ABS1BUT7</accession>
<name>A0ABS1BUT7_9NEIS</name>
<dbReference type="PROSITE" id="PS50935">
    <property type="entry name" value="SSB"/>
    <property type="match status" value="1"/>
</dbReference>
<dbReference type="InterPro" id="IPR012340">
    <property type="entry name" value="NA-bd_OB-fold"/>
</dbReference>
<dbReference type="PANTHER" id="PTHR10302:SF0">
    <property type="entry name" value="SINGLE-STRANDED DNA-BINDING PROTEIN, MITOCHONDRIAL"/>
    <property type="match status" value="1"/>
</dbReference>
<proteinExistence type="predicted"/>
<reference evidence="5 6" key="1">
    <citation type="journal article" date="2021" name="Pathogens">
        <title>Isolation and Characterization of Kingella bonacorsii sp. nov., A Novel Kingella Species Detected in a Stable Periodontitis Subject.</title>
        <authorList>
            <person name="Antezack A."/>
            <person name="Boxberger M."/>
            <person name="Rolland C."/>
            <person name="Monnet-Corti V."/>
            <person name="La Scola B."/>
        </authorList>
    </citation>
    <scope>NUCLEOTIDE SEQUENCE [LARGE SCALE GENOMIC DNA]</scope>
    <source>
        <strain evidence="5 6">Marseille-Q4569</strain>
    </source>
</reference>
<dbReference type="RefSeq" id="WP_003793606.1">
    <property type="nucleotide sequence ID" value="NZ_JAEHNZ010000004.1"/>
</dbReference>
<dbReference type="Pfam" id="PF00436">
    <property type="entry name" value="SSB"/>
    <property type="match status" value="1"/>
</dbReference>
<organism evidence="5 6">
    <name type="scientific">Kingella bonacorsii</name>
    <dbReference type="NCBI Taxonomy" id="2796361"/>
    <lineage>
        <taxon>Bacteria</taxon>
        <taxon>Pseudomonadati</taxon>
        <taxon>Pseudomonadota</taxon>
        <taxon>Betaproteobacteria</taxon>
        <taxon>Neisseriales</taxon>
        <taxon>Neisseriaceae</taxon>
        <taxon>Kingella</taxon>
    </lineage>
</organism>
<dbReference type="InterPro" id="IPR011344">
    <property type="entry name" value="ssDNA-bd"/>
</dbReference>
<feature type="compositionally biased region" description="Basic and acidic residues" evidence="4">
    <location>
        <begin position="109"/>
        <end position="118"/>
    </location>
</feature>
<dbReference type="PANTHER" id="PTHR10302">
    <property type="entry name" value="SINGLE-STRANDED DNA-BINDING PROTEIN"/>
    <property type="match status" value="1"/>
</dbReference>
<keyword evidence="1 2" id="KW-0238">DNA-binding</keyword>
<dbReference type="Gene3D" id="2.40.50.140">
    <property type="entry name" value="Nucleic acid-binding proteins"/>
    <property type="match status" value="1"/>
</dbReference>
<dbReference type="InterPro" id="IPR000424">
    <property type="entry name" value="Primosome_PriB/ssb"/>
</dbReference>
<dbReference type="SUPFAM" id="SSF50249">
    <property type="entry name" value="Nucleic acid-binding proteins"/>
    <property type="match status" value="1"/>
</dbReference>
<dbReference type="Proteomes" id="UP000614058">
    <property type="component" value="Unassembled WGS sequence"/>
</dbReference>
<gene>
    <name evidence="5" type="ORF">JDW22_10735</name>
</gene>
<evidence type="ECO:0000313" key="5">
    <source>
        <dbReference type="EMBL" id="MBK0397038.1"/>
    </source>
</evidence>
<feature type="region of interest" description="Disordered" evidence="4">
    <location>
        <begin position="109"/>
        <end position="142"/>
    </location>
</feature>
<comment type="caution">
    <text evidence="5">The sequence shown here is derived from an EMBL/GenBank/DDBJ whole genome shotgun (WGS) entry which is preliminary data.</text>
</comment>
<evidence type="ECO:0000256" key="2">
    <source>
        <dbReference type="PIRNR" id="PIRNR002070"/>
    </source>
</evidence>
<keyword evidence="6" id="KW-1185">Reference proteome</keyword>
<dbReference type="GO" id="GO:0003677">
    <property type="term" value="F:DNA binding"/>
    <property type="evidence" value="ECO:0007669"/>
    <property type="project" value="UniProtKB-KW"/>
</dbReference>
<evidence type="ECO:0000256" key="1">
    <source>
        <dbReference type="ARBA" id="ARBA00023125"/>
    </source>
</evidence>
<dbReference type="NCBIfam" id="TIGR00621">
    <property type="entry name" value="ssb"/>
    <property type="match status" value="1"/>
</dbReference>
<evidence type="ECO:0000313" key="6">
    <source>
        <dbReference type="Proteomes" id="UP000614058"/>
    </source>
</evidence>
<evidence type="ECO:0000256" key="3">
    <source>
        <dbReference type="RuleBase" id="RU000524"/>
    </source>
</evidence>
<protein>
    <recommendedName>
        <fullName evidence="2 3">Single-stranded DNA-binding protein</fullName>
    </recommendedName>
</protein>
<dbReference type="CDD" id="cd04496">
    <property type="entry name" value="SSB_OBF"/>
    <property type="match status" value="1"/>
</dbReference>
<dbReference type="PIRSF" id="PIRSF002070">
    <property type="entry name" value="SSB"/>
    <property type="match status" value="1"/>
</dbReference>
<sequence length="142" mass="16027">MPYDNTFHLIGYLGQDPKIGFFQDGTAHAKLSVSCQDKRKDKNGNPIEHTEWFAVKLVGQPAQFAASFLKQGDCVEIWGSVWSYEYINTQTGEVKRGYEVKGKSIKTIESKNKAKKNENASTQPENPPPADDDIDETMHQYL</sequence>
<dbReference type="GeneID" id="84907274"/>
<dbReference type="EMBL" id="JAEHNZ010000004">
    <property type="protein sequence ID" value="MBK0397038.1"/>
    <property type="molecule type" value="Genomic_DNA"/>
</dbReference>